<dbReference type="AlphaFoldDB" id="A0A854CI45"/>
<gene>
    <name evidence="2" type="ORF">BXO512_18250</name>
</gene>
<organism evidence="2">
    <name type="scientific">Xanthomonas oryzae pv. oryzae</name>
    <dbReference type="NCBI Taxonomy" id="64187"/>
    <lineage>
        <taxon>Bacteria</taxon>
        <taxon>Pseudomonadati</taxon>
        <taxon>Pseudomonadota</taxon>
        <taxon>Gammaproteobacteria</taxon>
        <taxon>Lysobacterales</taxon>
        <taxon>Lysobacteraceae</taxon>
        <taxon>Xanthomonas</taxon>
    </lineage>
</organism>
<evidence type="ECO:0000313" key="2">
    <source>
        <dbReference type="EMBL" id="OLG87069.1"/>
    </source>
</evidence>
<evidence type="ECO:0000256" key="1">
    <source>
        <dbReference type="SAM" id="MobiDB-lite"/>
    </source>
</evidence>
<accession>A0A854CI45</accession>
<reference evidence="2" key="1">
    <citation type="submission" date="2015-01" db="EMBL/GenBank/DDBJ databases">
        <title>Population genomics of rice bacterial leaf blight strains from India.</title>
        <authorList>
            <person name="Midha S."/>
            <person name="Anil M.G."/>
            <person name="Mishra D."/>
            <person name="Brahma K."/>
            <person name="Laha G.S."/>
            <person name="Sundaram R.M."/>
            <person name="Sonti R.V."/>
            <person name="Patil P.B."/>
        </authorList>
    </citation>
    <scope>NUCLEOTIDE SEQUENCE</scope>
    <source>
        <strain evidence="2">BXO512</strain>
    </source>
</reference>
<sequence>MALRQPRLQACLHDAQTAQVDEPEQSGHDERAQGQEPARQTERRWNLDLHRRTPFVPDPVLVGGKNAESIMARTPIGMDRLAPRAGVLPTLIDAFEPIAQSPPFWNRQAQRGVCDAYLLCSDRQLQQRAGRNRTSIDIDIDGAHAYRRRQRIVVQAVRVITAC</sequence>
<feature type="compositionally biased region" description="Basic and acidic residues" evidence="1">
    <location>
        <begin position="25"/>
        <end position="45"/>
    </location>
</feature>
<name>A0A854CI45_XANOO</name>
<protein>
    <submittedName>
        <fullName evidence="2">Uncharacterized protein</fullName>
    </submittedName>
</protein>
<dbReference type="EMBL" id="JXEA01000290">
    <property type="protein sequence ID" value="OLG87069.1"/>
    <property type="molecule type" value="Genomic_DNA"/>
</dbReference>
<proteinExistence type="predicted"/>
<feature type="region of interest" description="Disordered" evidence="1">
    <location>
        <begin position="13"/>
        <end position="45"/>
    </location>
</feature>
<comment type="caution">
    <text evidence="2">The sequence shown here is derived from an EMBL/GenBank/DDBJ whole genome shotgun (WGS) entry which is preliminary data.</text>
</comment>